<feature type="transmembrane region" description="Helical" evidence="6">
    <location>
        <begin position="435"/>
        <end position="458"/>
    </location>
</feature>
<feature type="transmembrane region" description="Helical" evidence="6">
    <location>
        <begin position="59"/>
        <end position="82"/>
    </location>
</feature>
<feature type="transmembrane region" description="Helical" evidence="6">
    <location>
        <begin position="94"/>
        <end position="117"/>
    </location>
</feature>
<dbReference type="HOGENOM" id="CLU_004495_0_3_1"/>
<evidence type="ECO:0000256" key="4">
    <source>
        <dbReference type="ARBA" id="ARBA00022989"/>
    </source>
</evidence>
<dbReference type="Pfam" id="PF13520">
    <property type="entry name" value="AA_permease_2"/>
    <property type="match status" value="1"/>
</dbReference>
<dbReference type="InterPro" id="IPR002293">
    <property type="entry name" value="AA/rel_permease1"/>
</dbReference>
<evidence type="ECO:0000256" key="3">
    <source>
        <dbReference type="ARBA" id="ARBA00022692"/>
    </source>
</evidence>
<dbReference type="Proteomes" id="UP000000707">
    <property type="component" value="Unassembled WGS sequence"/>
</dbReference>
<dbReference type="AlphaFoldDB" id="G3AWL6"/>
<dbReference type="PANTHER" id="PTHR45649">
    <property type="entry name" value="AMINO-ACID PERMEASE BAT1"/>
    <property type="match status" value="1"/>
</dbReference>
<comment type="subcellular location">
    <subcellularLocation>
        <location evidence="1">Membrane</location>
        <topology evidence="1">Multi-pass membrane protein</topology>
    </subcellularLocation>
</comment>
<feature type="transmembrane region" description="Helical" evidence="6">
    <location>
        <begin position="411"/>
        <end position="429"/>
    </location>
</feature>
<organism evidence="8">
    <name type="scientific">Candida tenuis (strain ATCC 10573 / BCRC 21748 / CBS 615 / JCM 9827 / NBRC 10315 / NRRL Y-1498 / VKM Y-70)</name>
    <name type="common">Yeast</name>
    <name type="synonym">Yamadazyma tenuis</name>
    <dbReference type="NCBI Taxonomy" id="590646"/>
    <lineage>
        <taxon>Eukaryota</taxon>
        <taxon>Fungi</taxon>
        <taxon>Dikarya</taxon>
        <taxon>Ascomycota</taxon>
        <taxon>Saccharomycotina</taxon>
        <taxon>Pichiomycetes</taxon>
        <taxon>Debaryomycetaceae</taxon>
        <taxon>Yamadazyma</taxon>
    </lineage>
</organism>
<evidence type="ECO:0000256" key="6">
    <source>
        <dbReference type="SAM" id="Phobius"/>
    </source>
</evidence>
<evidence type="ECO:0000313" key="7">
    <source>
        <dbReference type="EMBL" id="EGV66563.1"/>
    </source>
</evidence>
<protein>
    <submittedName>
        <fullName evidence="7">GABA/polyamine transporter</fullName>
    </submittedName>
</protein>
<keyword evidence="3 6" id="KW-0812">Transmembrane</keyword>
<evidence type="ECO:0000313" key="8">
    <source>
        <dbReference type="Proteomes" id="UP000000707"/>
    </source>
</evidence>
<accession>G3AWL6</accession>
<keyword evidence="2" id="KW-0813">Transport</keyword>
<evidence type="ECO:0000256" key="1">
    <source>
        <dbReference type="ARBA" id="ARBA00004141"/>
    </source>
</evidence>
<keyword evidence="4 6" id="KW-1133">Transmembrane helix</keyword>
<proteinExistence type="predicted"/>
<dbReference type="GeneID" id="18245391"/>
<dbReference type="GO" id="GO:0022857">
    <property type="term" value="F:transmembrane transporter activity"/>
    <property type="evidence" value="ECO:0007669"/>
    <property type="project" value="InterPro"/>
</dbReference>
<evidence type="ECO:0000256" key="2">
    <source>
        <dbReference type="ARBA" id="ARBA00022448"/>
    </source>
</evidence>
<feature type="transmembrane region" description="Helical" evidence="6">
    <location>
        <begin position="265"/>
        <end position="285"/>
    </location>
</feature>
<dbReference type="PIRSF" id="PIRSF006060">
    <property type="entry name" value="AA_transporter"/>
    <property type="match status" value="1"/>
</dbReference>
<dbReference type="EMBL" id="GL996510">
    <property type="protein sequence ID" value="EGV66563.1"/>
    <property type="molecule type" value="Genomic_DNA"/>
</dbReference>
<feature type="transmembrane region" description="Helical" evidence="6">
    <location>
        <begin position="511"/>
        <end position="529"/>
    </location>
</feature>
<dbReference type="OrthoDB" id="4476201at2759"/>
<keyword evidence="8" id="KW-1185">Reference proteome</keyword>
<dbReference type="PANTHER" id="PTHR45649:SF29">
    <property type="entry name" value="AMINO ACID TRANSPORTER (EUROFUNG)"/>
    <property type="match status" value="1"/>
</dbReference>
<feature type="transmembrane region" description="Helical" evidence="6">
    <location>
        <begin position="305"/>
        <end position="329"/>
    </location>
</feature>
<feature type="transmembrane region" description="Helical" evidence="6">
    <location>
        <begin position="209"/>
        <end position="230"/>
    </location>
</feature>
<evidence type="ECO:0000256" key="5">
    <source>
        <dbReference type="ARBA" id="ARBA00023136"/>
    </source>
</evidence>
<dbReference type="KEGG" id="cten:18245391"/>
<keyword evidence="5 6" id="KW-0472">Membrane</keyword>
<dbReference type="Gene3D" id="1.20.1740.10">
    <property type="entry name" value="Amino acid/polyamine transporter I"/>
    <property type="match status" value="1"/>
</dbReference>
<dbReference type="eggNOG" id="KOG1289">
    <property type="taxonomic scope" value="Eukaryota"/>
</dbReference>
<gene>
    <name evidence="7" type="ORF">CANTEDRAFT_100551</name>
</gene>
<sequence>MSDEEAKLQSVRSNIHVDDLRIQSILSNKGVTINVDHEVDSDEAMILALGYKQEFKREFNLWTVFAVSFSVLGLLPSIAACVDYQQLVVGASPVPWILAVLFIISVALSMAEVASAFPTSAGTPYAVSQLAPKRIAPVMTWLTCWSNWLCQITGTPSVNYSGASLIFALVTYNKPSFQPTTGQAYALTLGIQFSHGILASLPTRWAARINSVGTIANVLFLAIVFVMILAGNKRQEIFADDPTFGNISKFNNNSDAWGLYNQTEFPTGMAMLMSFLGVIWAMSGYDSPFHLSEECSNAAEAVPKAIVMTAVGGGLIGLLFMFAMAYTVVSLDQIAEDPLGLGQSFVTYLSQILQKKAINAAVSMTIIASYFMGESCLLAASRVTFSYSRDGMFPFFSKLGATVNPHTQTPVYAVWINFIIGQLLLLLMFANDTAIGAIFSVGGISGFVSFITPVVFKVTNAYSTFKRGPFHLGKWSRPIGFVSIAFVAVMIPVLCFPYVKGDDLTLDEMNWTVVVYFGPMLMAWVYYMVAAHKWYKGPKSNLDEGTLVYEDVDGIPDEKNYAKEDVSSTKASD</sequence>
<reference evidence="7 8" key="1">
    <citation type="journal article" date="2011" name="Proc. Natl. Acad. Sci. U.S.A.">
        <title>Comparative genomics of xylose-fermenting fungi for enhanced biofuel production.</title>
        <authorList>
            <person name="Wohlbach D.J."/>
            <person name="Kuo A."/>
            <person name="Sato T.K."/>
            <person name="Potts K.M."/>
            <person name="Salamov A.A."/>
            <person name="LaButti K.M."/>
            <person name="Sun H."/>
            <person name="Clum A."/>
            <person name="Pangilinan J.L."/>
            <person name="Lindquist E.A."/>
            <person name="Lucas S."/>
            <person name="Lapidus A."/>
            <person name="Jin M."/>
            <person name="Gunawan C."/>
            <person name="Balan V."/>
            <person name="Dale B.E."/>
            <person name="Jeffries T.W."/>
            <person name="Zinkel R."/>
            <person name="Barry K.W."/>
            <person name="Grigoriev I.V."/>
            <person name="Gasch A.P."/>
        </authorList>
    </citation>
    <scope>NUCLEOTIDE SEQUENCE [LARGE SCALE GENOMIC DNA]</scope>
    <source>
        <strain evidence="8">ATCC 10573 / BCRC 21748 / CBS 615 / JCM 9827 / NBRC 10315 / NRRL Y-1498 / VKM Y-70</strain>
    </source>
</reference>
<name>G3AWL6_CANTC</name>
<dbReference type="GO" id="GO:0016020">
    <property type="term" value="C:membrane"/>
    <property type="evidence" value="ECO:0007669"/>
    <property type="project" value="UniProtKB-SubCell"/>
</dbReference>
<feature type="transmembrane region" description="Helical" evidence="6">
    <location>
        <begin position="479"/>
        <end position="499"/>
    </location>
</feature>